<dbReference type="EMBL" id="VAWE01000001">
    <property type="protein sequence ID" value="TLQ46966.1"/>
    <property type="molecule type" value="Genomic_DNA"/>
</dbReference>
<dbReference type="AlphaFoldDB" id="A0A5R9EAM4"/>
<feature type="transmembrane region" description="Helical" evidence="1">
    <location>
        <begin position="12"/>
        <end position="31"/>
    </location>
</feature>
<gene>
    <name evidence="2" type="ORF">FEF34_31935</name>
</gene>
<dbReference type="Pfam" id="PF06912">
    <property type="entry name" value="DUF1275"/>
    <property type="match status" value="1"/>
</dbReference>
<dbReference type="PANTHER" id="PTHR37314:SF4">
    <property type="entry name" value="UPF0700 TRANSMEMBRANE PROTEIN YOAK"/>
    <property type="match status" value="1"/>
</dbReference>
<keyword evidence="3" id="KW-1185">Reference proteome</keyword>
<keyword evidence="1" id="KW-0472">Membrane</keyword>
<keyword evidence="1" id="KW-0812">Transmembrane</keyword>
<name>A0A5R9EAM4_9ACTN</name>
<accession>A0A5R9EAM4</accession>
<sequence length="244" mass="24794">MLGKRPGLVGPLKGLMVLLTAVAGWVDAAAYTGPSRVFVANQTGNAVFLAARLTERSLHHPDLGRAVGETSGPLASICGFCAGVLLAAVLGHQSLRGLGRAWRALTASRWFLLVVEAALLVAAAATAAPHQVPVLLIAAAMGVQSLYAARVALQGVSTTTLTSTLVALITRAVQDRGRAARRGVRLLSLVFLAYMLGAAGGAAVTLTWSYSTAHAIAAVVLTAAAATIVHADLSGRGTIDGTSG</sequence>
<comment type="caution">
    <text evidence="2">The sequence shown here is derived from an EMBL/GenBank/DDBJ whole genome shotgun (WGS) entry which is preliminary data.</text>
</comment>
<dbReference type="Proteomes" id="UP000305921">
    <property type="component" value="Unassembled WGS sequence"/>
</dbReference>
<dbReference type="RefSeq" id="WP_138056263.1">
    <property type="nucleotide sequence ID" value="NZ_VAWE01000001.1"/>
</dbReference>
<keyword evidence="1" id="KW-1133">Transmembrane helix</keyword>
<evidence type="ECO:0000313" key="2">
    <source>
        <dbReference type="EMBL" id="TLQ46966.1"/>
    </source>
</evidence>
<evidence type="ECO:0000313" key="3">
    <source>
        <dbReference type="Proteomes" id="UP000305921"/>
    </source>
</evidence>
<reference evidence="2 3" key="1">
    <citation type="submission" date="2019-05" db="EMBL/GenBank/DDBJ databases">
        <title>Streptomyces marianii sp. nov., a novel marine actinomycete from southern coast of India.</title>
        <authorList>
            <person name="Iniyan A.M."/>
            <person name="Wink J."/>
            <person name="Ramprasad E."/>
            <person name="Ramana C.V."/>
            <person name="Bunk B."/>
            <person name="Sproer C."/>
            <person name="Joseph F.-J.R.S."/>
            <person name="Vincent S.G.P."/>
        </authorList>
    </citation>
    <scope>NUCLEOTIDE SEQUENCE [LARGE SCALE GENOMIC DNA]</scope>
    <source>
        <strain evidence="2 3">ICN19</strain>
    </source>
</reference>
<protein>
    <submittedName>
        <fullName evidence="2">DUF1275 domain-containing protein</fullName>
    </submittedName>
</protein>
<feature type="transmembrane region" description="Helical" evidence="1">
    <location>
        <begin position="186"/>
        <end position="208"/>
    </location>
</feature>
<feature type="transmembrane region" description="Helical" evidence="1">
    <location>
        <begin position="110"/>
        <end position="128"/>
    </location>
</feature>
<evidence type="ECO:0000256" key="1">
    <source>
        <dbReference type="SAM" id="Phobius"/>
    </source>
</evidence>
<feature type="transmembrane region" description="Helical" evidence="1">
    <location>
        <begin position="214"/>
        <end position="233"/>
    </location>
</feature>
<dbReference type="InterPro" id="IPR010699">
    <property type="entry name" value="DUF1275"/>
</dbReference>
<dbReference type="PANTHER" id="PTHR37314">
    <property type="entry name" value="SLR0142 PROTEIN"/>
    <property type="match status" value="1"/>
</dbReference>
<proteinExistence type="predicted"/>
<dbReference type="OrthoDB" id="4272751at2"/>
<organism evidence="2 3">
    <name type="scientific">Streptomyces marianii</name>
    <dbReference type="NCBI Taxonomy" id="1817406"/>
    <lineage>
        <taxon>Bacteria</taxon>
        <taxon>Bacillati</taxon>
        <taxon>Actinomycetota</taxon>
        <taxon>Actinomycetes</taxon>
        <taxon>Kitasatosporales</taxon>
        <taxon>Streptomycetaceae</taxon>
        <taxon>Streptomyces</taxon>
    </lineage>
</organism>
<feature type="transmembrane region" description="Helical" evidence="1">
    <location>
        <begin position="71"/>
        <end position="90"/>
    </location>
</feature>